<dbReference type="InterPro" id="IPR011250">
    <property type="entry name" value="OMP/PagP_B-barrel"/>
</dbReference>
<dbReference type="SUPFAM" id="SSF56925">
    <property type="entry name" value="OMPA-like"/>
    <property type="match status" value="1"/>
</dbReference>
<dbReference type="Proteomes" id="UP000320055">
    <property type="component" value="Unassembled WGS sequence"/>
</dbReference>
<keyword evidence="12" id="KW-1185">Reference proteome</keyword>
<keyword evidence="10" id="KW-0732">Signal</keyword>
<dbReference type="PANTHER" id="PTHR34058">
    <property type="entry name" value="OXYGEN-EVOLVING ENHANCER PROTEIN 1-2, CHLOROPLASTIC"/>
    <property type="match status" value="1"/>
</dbReference>
<reference evidence="11 12" key="1">
    <citation type="submission" date="2019-01" db="EMBL/GenBank/DDBJ databases">
        <authorList>
            <person name="Brito A."/>
        </authorList>
    </citation>
    <scope>NUCLEOTIDE SEQUENCE [LARGE SCALE GENOMIC DNA]</scope>
    <source>
        <strain evidence="11">1</strain>
    </source>
</reference>
<evidence type="ECO:0000313" key="12">
    <source>
        <dbReference type="Proteomes" id="UP000320055"/>
    </source>
</evidence>
<evidence type="ECO:0000256" key="10">
    <source>
        <dbReference type="SAM" id="SignalP"/>
    </source>
</evidence>
<comment type="similarity">
    <text evidence="2">Belongs to the PsbO family.</text>
</comment>
<evidence type="ECO:0000256" key="5">
    <source>
        <dbReference type="ARBA" id="ARBA00023136"/>
    </source>
</evidence>
<organism evidence="11 12">
    <name type="scientific">Hyella patelloides LEGE 07179</name>
    <dbReference type="NCBI Taxonomy" id="945734"/>
    <lineage>
        <taxon>Bacteria</taxon>
        <taxon>Bacillati</taxon>
        <taxon>Cyanobacteriota</taxon>
        <taxon>Cyanophyceae</taxon>
        <taxon>Pleurocapsales</taxon>
        <taxon>Hyellaceae</taxon>
        <taxon>Hyella</taxon>
    </lineage>
</organism>
<dbReference type="GO" id="GO:0010242">
    <property type="term" value="F:oxygen evolving activity"/>
    <property type="evidence" value="ECO:0007669"/>
    <property type="project" value="InterPro"/>
</dbReference>
<dbReference type="Gene3D" id="3.30.2050.10">
    <property type="entry name" value="photosynthetic oxygen evolving center domain"/>
    <property type="match status" value="1"/>
</dbReference>
<accession>A0A563VUQ4</accession>
<dbReference type="EMBL" id="CAACVJ010000238">
    <property type="protein sequence ID" value="VEP15177.1"/>
    <property type="molecule type" value="Genomic_DNA"/>
</dbReference>
<evidence type="ECO:0000313" key="11">
    <source>
        <dbReference type="EMBL" id="VEP15177.1"/>
    </source>
</evidence>
<dbReference type="GO" id="GO:0009654">
    <property type="term" value="C:photosystem II oxygen evolving complex"/>
    <property type="evidence" value="ECO:0007669"/>
    <property type="project" value="InterPro"/>
</dbReference>
<keyword evidence="4" id="KW-0793">Thylakoid</keyword>
<dbReference type="PROSITE" id="PS51257">
    <property type="entry name" value="PROKAR_LIPOPROTEIN"/>
    <property type="match status" value="1"/>
</dbReference>
<comment type="function">
    <text evidence="9">One of the extrinsic, lumenal subunits of photosystem II (PSII), which stabilize and protect the oxygen-evolving complex. PSII is a light-driven water plastoquinone oxidoreductase, using light energy to abstract electrons from H(2)O, generating a proton gradient subsequently used for ATP formation. Required for dimerization of PSII and for binding of PsbQ to PSII.</text>
</comment>
<sequence length="280" mass="30834">MRLTMRYRTVISFFLALCLGFLTACSSSSTDVDKRDLTYDDILNTGIANSCLDIPEISRGSINIDPDTKYVIKDLCLEPKQYFVKEEPVNKRQKAEFIEGKLLTRYTSSLEQIRGEVVPSEDGTLTFTETDGIDFQAVTVLLPGGEEVPFLFTLKNLVASTQPGQTSINASTDFEGEFRVPSYRGQVFLDPKGRSVASGYDNAVALPARADDTDFSRANVKEFVARNGHMALNVTKVDPDTGEIAGVFESEQPSATDLGAEEPEEVKVRGIFYARVEPAV</sequence>
<dbReference type="GO" id="GO:0042549">
    <property type="term" value="P:photosystem II stabilization"/>
    <property type="evidence" value="ECO:0007669"/>
    <property type="project" value="InterPro"/>
</dbReference>
<evidence type="ECO:0000256" key="4">
    <source>
        <dbReference type="ARBA" id="ARBA00023078"/>
    </source>
</evidence>
<gene>
    <name evidence="11" type="primary">psbO</name>
    <name evidence="11" type="ORF">H1P_3120002</name>
</gene>
<dbReference type="Pfam" id="PF01716">
    <property type="entry name" value="MSP"/>
    <property type="match status" value="1"/>
</dbReference>
<proteinExistence type="inferred from homology"/>
<feature type="chain" id="PRO_5021837605" description="Photosystem II extrinsic protein O" evidence="10">
    <location>
        <begin position="25"/>
        <end position="280"/>
    </location>
</feature>
<comment type="subcellular location">
    <subcellularLocation>
        <location evidence="1">Cellular thylakoid membrane</location>
        <topology evidence="1">Peripheral membrane protein</topology>
        <orientation evidence="1">Lumenal side</orientation>
    </subcellularLocation>
</comment>
<protein>
    <recommendedName>
        <fullName evidence="7">Photosystem II extrinsic protein O</fullName>
    </recommendedName>
    <alternativeName>
        <fullName evidence="8">Photosystem II manganese-stabilizing polypeptide</fullName>
    </alternativeName>
</protein>
<feature type="signal peptide" evidence="10">
    <location>
        <begin position="1"/>
        <end position="24"/>
    </location>
</feature>
<evidence type="ECO:0000256" key="2">
    <source>
        <dbReference type="ARBA" id="ARBA00009838"/>
    </source>
</evidence>
<evidence type="ECO:0000256" key="8">
    <source>
        <dbReference type="ARBA" id="ARBA00043037"/>
    </source>
</evidence>
<evidence type="ECO:0000256" key="3">
    <source>
        <dbReference type="ARBA" id="ARBA00022531"/>
    </source>
</evidence>
<dbReference type="AlphaFoldDB" id="A0A563VUQ4"/>
<evidence type="ECO:0000256" key="7">
    <source>
        <dbReference type="ARBA" id="ARBA00039796"/>
    </source>
</evidence>
<keyword evidence="3" id="KW-0602">Photosynthesis</keyword>
<dbReference type="InterPro" id="IPR002628">
    <property type="entry name" value="PsbO"/>
</dbReference>
<dbReference type="GO" id="GO:0031676">
    <property type="term" value="C:plasma membrane-derived thylakoid membrane"/>
    <property type="evidence" value="ECO:0007669"/>
    <property type="project" value="UniProtKB-SubCell"/>
</dbReference>
<keyword evidence="5" id="KW-0472">Membrane</keyword>
<evidence type="ECO:0000256" key="1">
    <source>
        <dbReference type="ARBA" id="ARBA00004526"/>
    </source>
</evidence>
<evidence type="ECO:0000256" key="9">
    <source>
        <dbReference type="ARBA" id="ARBA00046136"/>
    </source>
</evidence>
<evidence type="ECO:0000256" key="6">
    <source>
        <dbReference type="ARBA" id="ARBA00023276"/>
    </source>
</evidence>
<keyword evidence="6" id="KW-0604">Photosystem II</keyword>
<dbReference type="Gene3D" id="2.40.160.30">
    <property type="entry name" value="Photosystem II, cytochrome c-550 precursor"/>
    <property type="match status" value="1"/>
</dbReference>
<dbReference type="GO" id="GO:0010207">
    <property type="term" value="P:photosystem II assembly"/>
    <property type="evidence" value="ECO:0007669"/>
    <property type="project" value="InterPro"/>
</dbReference>
<name>A0A563VUQ4_9CYAN</name>